<dbReference type="AlphaFoldDB" id="F2UW56"/>
<reference evidence="4" key="1">
    <citation type="submission" date="2010-02" db="EMBL/GenBank/DDBJ databases">
        <title>The Genome Sequence of Prevotella oris strain C735.</title>
        <authorList>
            <consortium name="The Broad Institute Genome Sequencing Platform"/>
            <person name="Ward D."/>
            <person name="Feldgarden M."/>
            <person name="Earl A."/>
            <person name="Young S.K."/>
            <person name="Zeng Q."/>
            <person name="Koehrsen M."/>
            <person name="Alvarado L."/>
            <person name="Berlin A."/>
            <person name="Bochicchio J."/>
            <person name="Borenstein D."/>
            <person name="Chapman S.B."/>
            <person name="Chen Z."/>
            <person name="Engels R."/>
            <person name="Freedman E."/>
            <person name="Gellesch M."/>
            <person name="Goldberg J."/>
            <person name="Griggs A."/>
            <person name="Gujja S."/>
            <person name="Heilman E."/>
            <person name="Heiman D."/>
            <person name="Hepburn T."/>
            <person name="Howarth C."/>
            <person name="Jen D."/>
            <person name="Larson L."/>
            <person name="Mehta T."/>
            <person name="Park D."/>
            <person name="Pearson M."/>
            <person name="Roberts A."/>
            <person name="Saif S."/>
            <person name="Shea T."/>
            <person name="Shenoy N."/>
            <person name="Sisk P."/>
            <person name="Stolte C."/>
            <person name="Sykes S."/>
            <person name="Thomson T."/>
            <person name="Walk T."/>
            <person name="White J."/>
            <person name="Yandava C."/>
            <person name="Sibley C.D."/>
            <person name="Field T.R."/>
            <person name="Grinwis M."/>
            <person name="Eshaghurshan C.S."/>
            <person name="Surette M.G."/>
            <person name="Haas B."/>
            <person name="Nusbaum C."/>
            <person name="Birren B."/>
        </authorList>
    </citation>
    <scope>NUCLEOTIDE SEQUENCE [LARGE SCALE GENOMIC DNA]</scope>
    <source>
        <strain evidence="4">C505</strain>
    </source>
</reference>
<keyword evidence="2" id="KW-0472">Membrane</keyword>
<evidence type="ECO:0000256" key="1">
    <source>
        <dbReference type="SAM" id="MobiDB-lite"/>
    </source>
</evidence>
<feature type="transmembrane region" description="Helical" evidence="2">
    <location>
        <begin position="125"/>
        <end position="145"/>
    </location>
</feature>
<proteinExistence type="predicted"/>
<dbReference type="HOGENOM" id="CLU_021569_0_0_11"/>
<dbReference type="eggNOG" id="ENOG5031ZHR">
    <property type="taxonomic scope" value="Bacteria"/>
</dbReference>
<dbReference type="InterPro" id="IPR015943">
    <property type="entry name" value="WD40/YVTN_repeat-like_dom_sf"/>
</dbReference>
<feature type="transmembrane region" description="Helical" evidence="2">
    <location>
        <begin position="186"/>
        <end position="208"/>
    </location>
</feature>
<feature type="transmembrane region" description="Helical" evidence="2">
    <location>
        <begin position="154"/>
        <end position="174"/>
    </location>
</feature>
<organism evidence="3 4">
    <name type="scientific">Actinomyces viscosus C505</name>
    <dbReference type="NCBI Taxonomy" id="562973"/>
    <lineage>
        <taxon>Bacteria</taxon>
        <taxon>Bacillati</taxon>
        <taxon>Actinomycetota</taxon>
        <taxon>Actinomycetes</taxon>
        <taxon>Actinomycetales</taxon>
        <taxon>Actinomycetaceae</taxon>
        <taxon>Actinomyces</taxon>
    </lineage>
</organism>
<feature type="transmembrane region" description="Helical" evidence="2">
    <location>
        <begin position="263"/>
        <end position="286"/>
    </location>
</feature>
<evidence type="ECO:0000313" key="4">
    <source>
        <dbReference type="Proteomes" id="UP000004668"/>
    </source>
</evidence>
<feature type="region of interest" description="Disordered" evidence="1">
    <location>
        <begin position="1"/>
        <end position="82"/>
    </location>
</feature>
<keyword evidence="2" id="KW-0812">Transmembrane</keyword>
<protein>
    <submittedName>
        <fullName evidence="3">Uncharacterized protein</fullName>
    </submittedName>
</protein>
<dbReference type="SUPFAM" id="SSF50998">
    <property type="entry name" value="Quinoprotein alcohol dehydrogenase-like"/>
    <property type="match status" value="1"/>
</dbReference>
<evidence type="ECO:0000256" key="2">
    <source>
        <dbReference type="SAM" id="Phobius"/>
    </source>
</evidence>
<accession>F2UW56</accession>
<feature type="transmembrane region" description="Helical" evidence="2">
    <location>
        <begin position="93"/>
        <end position="113"/>
    </location>
</feature>
<dbReference type="EMBL" id="ACRE02000026">
    <property type="protein sequence ID" value="EGE39309.1"/>
    <property type="molecule type" value="Genomic_DNA"/>
</dbReference>
<dbReference type="Gene3D" id="2.130.10.10">
    <property type="entry name" value="YVTN repeat-like/Quinoprotein amine dehydrogenase"/>
    <property type="match status" value="1"/>
</dbReference>
<comment type="caution">
    <text evidence="3">The sequence shown here is derived from an EMBL/GenBank/DDBJ whole genome shotgun (WGS) entry which is preliminary data.</text>
</comment>
<reference evidence="3 4" key="2">
    <citation type="submission" date="2011-10" db="EMBL/GenBank/DDBJ databases">
        <title>The Genome Sequence of Actinomyces viscosus C505.</title>
        <authorList>
            <consortium name="The Broad Institute Genome Sequencing Platform"/>
            <consortium name="The Broad Institute Genome Sequencing Center for Infectious Disease"/>
            <person name="Earl A."/>
            <person name="Ward D."/>
            <person name="Feldgarden M."/>
            <person name="Gevers D."/>
            <person name="Sibley C.D."/>
            <person name="Field T.R."/>
            <person name="Grinwis M."/>
            <person name="Eshaghurshan C.S."/>
            <person name="Surette M.G."/>
            <person name="Young S.K."/>
            <person name="Zeng Q."/>
            <person name="Gargeya S."/>
            <person name="Fitzgerald M."/>
            <person name="Haas B."/>
            <person name="Abouelleil A."/>
            <person name="Alvarado L."/>
            <person name="Arachchi H.M."/>
            <person name="Berlin A."/>
            <person name="Brown A."/>
            <person name="Chapman S.B."/>
            <person name="Chen Z."/>
            <person name="Dunbar C."/>
            <person name="Freedman E."/>
            <person name="Gearin G."/>
            <person name="Goldberg J."/>
            <person name="Griggs A."/>
            <person name="Gujja S."/>
            <person name="Heiman D."/>
            <person name="Howarth C."/>
            <person name="Larson L."/>
            <person name="Lui A."/>
            <person name="MacDonald P.J.P."/>
            <person name="Montmayeur A."/>
            <person name="Murphy C."/>
            <person name="Neiman D."/>
            <person name="Pearson M."/>
            <person name="Priest M."/>
            <person name="Roberts A."/>
            <person name="Saif S."/>
            <person name="Shea T."/>
            <person name="Shenoy N."/>
            <person name="Sisk P."/>
            <person name="Stolte C."/>
            <person name="Sykes S."/>
            <person name="Wortman J."/>
            <person name="Nusbaum C."/>
            <person name="Birren B."/>
        </authorList>
    </citation>
    <scope>NUCLEOTIDE SEQUENCE [LARGE SCALE GENOMIC DNA]</scope>
    <source>
        <strain evidence="3 4">C505</strain>
    </source>
</reference>
<dbReference type="InterPro" id="IPR011047">
    <property type="entry name" value="Quinoprotein_ADH-like_sf"/>
</dbReference>
<sequence>MGHHNRLMPTTPDAAENSTDQPDADPGSQGVGTQTGAAASGDEPSTAPDTKEAEGGPGREVATADQTATDAGKCYGKSGREPFPPHGTLTLRALRWGGLIGTVVFGVTTLVPLRRLLDYGSPGPGVAIFTTGPILVGGALVWLFLKAMDKKRPVLVTILTTIMAAIGTAASALVTLEWWNTYQTTGFSVLSLLTLAATNLAITLLLSISPLLHHLRTRTTATGIGDPNDPSRWRLLHFKTGEKTDKGRPRYERIRVPKRTRRYLTALVIAPALALGSAILGTWALVNPVHHVTASTPADASLAPPTSLAPAATWTKEISSAELSTVSGAGGPILLTDDGVMALNPKDGSVLWSYERKHATFVPASSAPNGRALITSPDGRYVAARIRQHTFVASPPGSDAAVTLVFDALTGKIVFERQGNGGTLQLTDSAVLDDDAAFSLADGSQMWTLSESSNVYYSGPAGHASFILRYNEDHTTNITPSGVEKAAISITVFPQNNPTAEVEVQQILSEFTFEDGIVNNFSSFIEGWVARYTGEVDSSGNPMAEAISLDALAKVNGADAKAFPLGATSGINTEASHLSGSIVTYPVITADAASKRPHENARAAAVFDPATRTVTPASQDRSLAAARTGIVEIPADDGSTSAALVIRPGDGSAGTSIPITPGSTFQSPRELADYFDTPAQPLFYPDSGSHRRTTAVRTPGAIIVTFNATGIVYGDCYVASKNEDQRCRETYRIFGVAGGQE</sequence>
<dbReference type="Proteomes" id="UP000004668">
    <property type="component" value="Unassembled WGS sequence"/>
</dbReference>
<keyword evidence="2" id="KW-1133">Transmembrane helix</keyword>
<name>F2UW56_ACTVI</name>
<evidence type="ECO:0000313" key="3">
    <source>
        <dbReference type="EMBL" id="EGE39309.1"/>
    </source>
</evidence>
<gene>
    <name evidence="3" type="ORF">HMPREF0059_00658</name>
</gene>